<dbReference type="AlphaFoldDB" id="A0AAW0IB75"/>
<feature type="region of interest" description="Disordered" evidence="1">
    <location>
        <begin position="611"/>
        <end position="639"/>
    </location>
</feature>
<protein>
    <recommendedName>
        <fullName evidence="2">PH domain-containing protein</fullName>
    </recommendedName>
</protein>
<dbReference type="PANTHER" id="PTHR47014">
    <property type="entry name" value="PLECKSTRIN HOMOLOGY DOMAIN-CONTAINING FAMILY S MEMBER 1"/>
    <property type="match status" value="1"/>
</dbReference>
<dbReference type="Proteomes" id="UP001488838">
    <property type="component" value="Unassembled WGS sequence"/>
</dbReference>
<feature type="region of interest" description="Disordered" evidence="1">
    <location>
        <begin position="30"/>
        <end position="57"/>
    </location>
</feature>
<gene>
    <name evidence="3" type="ORF">U0070_023176</name>
</gene>
<feature type="region of interest" description="Disordered" evidence="1">
    <location>
        <begin position="321"/>
        <end position="341"/>
    </location>
</feature>
<feature type="region of interest" description="Disordered" evidence="1">
    <location>
        <begin position="359"/>
        <end position="379"/>
    </location>
</feature>
<evidence type="ECO:0000259" key="2">
    <source>
        <dbReference type="PROSITE" id="PS50003"/>
    </source>
</evidence>
<feature type="domain" description="PH" evidence="2">
    <location>
        <begin position="45"/>
        <end position="210"/>
    </location>
</feature>
<feature type="compositionally biased region" description="Pro residues" evidence="1">
    <location>
        <begin position="35"/>
        <end position="45"/>
    </location>
</feature>
<feature type="compositionally biased region" description="Polar residues" evidence="1">
    <location>
        <begin position="369"/>
        <end position="379"/>
    </location>
</feature>
<comment type="caution">
    <text evidence="3">The sequence shown here is derived from an EMBL/GenBank/DDBJ whole genome shotgun (WGS) entry which is preliminary data.</text>
</comment>
<evidence type="ECO:0000313" key="3">
    <source>
        <dbReference type="EMBL" id="KAK7811695.1"/>
    </source>
</evidence>
<evidence type="ECO:0000313" key="4">
    <source>
        <dbReference type="Proteomes" id="UP001488838"/>
    </source>
</evidence>
<proteinExistence type="predicted"/>
<organism evidence="3 4">
    <name type="scientific">Myodes glareolus</name>
    <name type="common">Bank vole</name>
    <name type="synonym">Clethrionomys glareolus</name>
    <dbReference type="NCBI Taxonomy" id="447135"/>
    <lineage>
        <taxon>Eukaryota</taxon>
        <taxon>Metazoa</taxon>
        <taxon>Chordata</taxon>
        <taxon>Craniata</taxon>
        <taxon>Vertebrata</taxon>
        <taxon>Euteleostomi</taxon>
        <taxon>Mammalia</taxon>
        <taxon>Eutheria</taxon>
        <taxon>Euarchontoglires</taxon>
        <taxon>Glires</taxon>
        <taxon>Rodentia</taxon>
        <taxon>Myomorpha</taxon>
        <taxon>Muroidea</taxon>
        <taxon>Cricetidae</taxon>
        <taxon>Arvicolinae</taxon>
        <taxon>Myodes</taxon>
    </lineage>
</organism>
<dbReference type="PROSITE" id="PS50003">
    <property type="entry name" value="PH_DOMAIN"/>
    <property type="match status" value="1"/>
</dbReference>
<sequence length="639" mass="71819">KQFTFYYGNEVHKQDYFIKSPPPQLFFSAFNQPPTSLPPASPTSLPPASGAFERRPCSSSETSWKKRLFILSQNGERGLSLSYYKDHQHRGSIEIDRSTVIEVGINSQEKMQSVQKMFKCHPDEVMSIRTVNRDYFLVGHDRFRTGGVVRVNSTVQTQRQRGNSGPHYCLGKEFVLGAADPNTAPSAKNLLVQNEETIKDWVSFMSPYCWGVHAAHQNTEEKPSLGDRRPVSDPSPFFGLCSAPEIVGLASPRASLPDMVIQTSYYYCVRTLQQGHLIQNNLQGLRQDHHHYEHHLYSKPPQDTEENYYQTPRSILSELKNTADSNDSDDSIESNSPDHVFKKSESNYMSMRSCFFKQSPPASADGEAETQSSLETPEQATSLQELGSGSCLYLSLDDLEAQTAEDKMGSASLTVVKLSILLNNVPNESQVETLNVFLTPRDAINYLALVEAAGRICVAQWEGPPRLGCIFCHGDHILAVNDLKPQNLEEVSLFLTRCDQKEKVKLSIGRIPHSEKFHAPSCACPLKNHLAESVQQSLLGRALKRSPTIKKTQKESTGEHVWSWQHSWELSYKQEITVSTALRQTAEHSDEEDESTMTSVLRYGWQEHGRAGIQTRHPGSGDHSLTVLTGRPMEKRKHR</sequence>
<evidence type="ECO:0000256" key="1">
    <source>
        <dbReference type="SAM" id="MobiDB-lite"/>
    </source>
</evidence>
<dbReference type="InterPro" id="IPR042986">
    <property type="entry name" value="PLEKHS1"/>
</dbReference>
<dbReference type="InterPro" id="IPR001849">
    <property type="entry name" value="PH_domain"/>
</dbReference>
<dbReference type="PANTHER" id="PTHR47014:SF1">
    <property type="entry name" value="PLECKSTRIN HOMOLOGY DOMAIN-CONTAINING FAMILY S MEMBER 1"/>
    <property type="match status" value="1"/>
</dbReference>
<feature type="non-terminal residue" evidence="3">
    <location>
        <position position="1"/>
    </location>
</feature>
<reference evidence="3 4" key="1">
    <citation type="journal article" date="2023" name="bioRxiv">
        <title>Conserved and derived expression patterns and positive selection on dental genes reveal complex evolutionary context of ever-growing rodent molars.</title>
        <authorList>
            <person name="Calamari Z.T."/>
            <person name="Song A."/>
            <person name="Cohen E."/>
            <person name="Akter M."/>
            <person name="Roy R.D."/>
            <person name="Hallikas O."/>
            <person name="Christensen M.M."/>
            <person name="Li P."/>
            <person name="Marangoni P."/>
            <person name="Jernvall J."/>
            <person name="Klein O.D."/>
        </authorList>
    </citation>
    <scope>NUCLEOTIDE SEQUENCE [LARGE SCALE GENOMIC DNA]</scope>
    <source>
        <strain evidence="3">V071</strain>
    </source>
</reference>
<dbReference type="SUPFAM" id="SSF50729">
    <property type="entry name" value="PH domain-like"/>
    <property type="match status" value="1"/>
</dbReference>
<dbReference type="InterPro" id="IPR011993">
    <property type="entry name" value="PH-like_dom_sf"/>
</dbReference>
<name>A0AAW0IB75_MYOGA</name>
<keyword evidence="4" id="KW-1185">Reference proteome</keyword>
<accession>A0AAW0IB75</accession>
<dbReference type="EMBL" id="JBBHLL010000167">
    <property type="protein sequence ID" value="KAK7811695.1"/>
    <property type="molecule type" value="Genomic_DNA"/>
</dbReference>
<dbReference type="Gene3D" id="2.30.29.30">
    <property type="entry name" value="Pleckstrin-homology domain (PH domain)/Phosphotyrosine-binding domain (PTB)"/>
    <property type="match status" value="1"/>
</dbReference>